<evidence type="ECO:0000313" key="1">
    <source>
        <dbReference type="EMBL" id="HJB28607.1"/>
    </source>
</evidence>
<dbReference type="Gene3D" id="3.40.50.1000">
    <property type="entry name" value="HAD superfamily/HAD-like"/>
    <property type="match status" value="1"/>
</dbReference>
<organism evidence="1 2">
    <name type="scientific">Candidatus Blautia faecavium</name>
    <dbReference type="NCBI Taxonomy" id="2838487"/>
    <lineage>
        <taxon>Bacteria</taxon>
        <taxon>Bacillati</taxon>
        <taxon>Bacillota</taxon>
        <taxon>Clostridia</taxon>
        <taxon>Lachnospirales</taxon>
        <taxon>Lachnospiraceae</taxon>
        <taxon>Blautia</taxon>
    </lineage>
</organism>
<dbReference type="NCBIfam" id="TIGR00099">
    <property type="entry name" value="Cof-subfamily"/>
    <property type="match status" value="1"/>
</dbReference>
<dbReference type="SFLD" id="SFLDS00003">
    <property type="entry name" value="Haloacid_Dehalogenase"/>
    <property type="match status" value="1"/>
</dbReference>
<dbReference type="PROSITE" id="PS01229">
    <property type="entry name" value="COF_2"/>
    <property type="match status" value="1"/>
</dbReference>
<dbReference type="PANTHER" id="PTHR10000:SF25">
    <property type="entry name" value="PHOSPHATASE YKRA-RELATED"/>
    <property type="match status" value="1"/>
</dbReference>
<dbReference type="InterPro" id="IPR036412">
    <property type="entry name" value="HAD-like_sf"/>
</dbReference>
<dbReference type="GO" id="GO:0000287">
    <property type="term" value="F:magnesium ion binding"/>
    <property type="evidence" value="ECO:0007669"/>
    <property type="project" value="TreeGrafter"/>
</dbReference>
<evidence type="ECO:0000313" key="2">
    <source>
        <dbReference type="Proteomes" id="UP000823842"/>
    </source>
</evidence>
<dbReference type="InterPro" id="IPR000150">
    <property type="entry name" value="Cof"/>
</dbReference>
<accession>A0A9D2LSK0</accession>
<dbReference type="AlphaFoldDB" id="A0A9D2LSK0"/>
<dbReference type="EMBL" id="DWYZ01000144">
    <property type="protein sequence ID" value="HJB28607.1"/>
    <property type="molecule type" value="Genomic_DNA"/>
</dbReference>
<dbReference type="PANTHER" id="PTHR10000">
    <property type="entry name" value="PHOSPHOSERINE PHOSPHATASE"/>
    <property type="match status" value="1"/>
</dbReference>
<proteinExistence type="predicted"/>
<dbReference type="Proteomes" id="UP000823842">
    <property type="component" value="Unassembled WGS sequence"/>
</dbReference>
<sequence>MKEQKILFFDIDGTLLTAPPFSVPESAQLALKKAREKGHLLFVNSGRTLGMISPLIRNLGFDGYVCGCGSQIYMHDRLLYSSTIPNELCRRTAEVLRECKVAAFFEQPGGILYDGGSPVSCMDVEHLKDEVKAEDLSLFDEEKKNKFTFDKFLAFLQEDSLEDKFRAFCEKHFLYFDHGNRIWEVTQKKCSKATGIRFLLEKLNIPLENSFAFGDSTNDLLMLQYAGHSIAMGNSMEEILPYCSYQTTDIDKDGIYNAMKHFQLID</sequence>
<dbReference type="GO" id="GO:0005829">
    <property type="term" value="C:cytosol"/>
    <property type="evidence" value="ECO:0007669"/>
    <property type="project" value="TreeGrafter"/>
</dbReference>
<dbReference type="GO" id="GO:0016791">
    <property type="term" value="F:phosphatase activity"/>
    <property type="evidence" value="ECO:0007669"/>
    <property type="project" value="TreeGrafter"/>
</dbReference>
<keyword evidence="1" id="KW-0378">Hydrolase</keyword>
<dbReference type="InterPro" id="IPR006379">
    <property type="entry name" value="HAD-SF_hydro_IIB"/>
</dbReference>
<dbReference type="PROSITE" id="PS01228">
    <property type="entry name" value="COF_1"/>
    <property type="match status" value="1"/>
</dbReference>
<reference evidence="1" key="2">
    <citation type="submission" date="2021-04" db="EMBL/GenBank/DDBJ databases">
        <authorList>
            <person name="Gilroy R."/>
        </authorList>
    </citation>
    <scope>NUCLEOTIDE SEQUENCE</scope>
    <source>
        <strain evidence="1">ChiSjej1B19-5720</strain>
    </source>
</reference>
<protein>
    <submittedName>
        <fullName evidence="1">HAD family hydrolase</fullName>
    </submittedName>
</protein>
<reference evidence="1" key="1">
    <citation type="journal article" date="2021" name="PeerJ">
        <title>Extensive microbial diversity within the chicken gut microbiome revealed by metagenomics and culture.</title>
        <authorList>
            <person name="Gilroy R."/>
            <person name="Ravi A."/>
            <person name="Getino M."/>
            <person name="Pursley I."/>
            <person name="Horton D.L."/>
            <person name="Alikhan N.F."/>
            <person name="Baker D."/>
            <person name="Gharbi K."/>
            <person name="Hall N."/>
            <person name="Watson M."/>
            <person name="Adriaenssens E.M."/>
            <person name="Foster-Nyarko E."/>
            <person name="Jarju S."/>
            <person name="Secka A."/>
            <person name="Antonio M."/>
            <person name="Oren A."/>
            <person name="Chaudhuri R.R."/>
            <person name="La Ragione R."/>
            <person name="Hildebrand F."/>
            <person name="Pallen M.J."/>
        </authorList>
    </citation>
    <scope>NUCLEOTIDE SEQUENCE</scope>
    <source>
        <strain evidence="1">ChiSjej1B19-5720</strain>
    </source>
</reference>
<dbReference type="InterPro" id="IPR023214">
    <property type="entry name" value="HAD_sf"/>
</dbReference>
<dbReference type="Pfam" id="PF08282">
    <property type="entry name" value="Hydrolase_3"/>
    <property type="match status" value="1"/>
</dbReference>
<gene>
    <name evidence="1" type="ORF">IAA06_07410</name>
</gene>
<dbReference type="SUPFAM" id="SSF56784">
    <property type="entry name" value="HAD-like"/>
    <property type="match status" value="1"/>
</dbReference>
<dbReference type="NCBIfam" id="TIGR01484">
    <property type="entry name" value="HAD-SF-IIB"/>
    <property type="match status" value="1"/>
</dbReference>
<comment type="caution">
    <text evidence="1">The sequence shown here is derived from an EMBL/GenBank/DDBJ whole genome shotgun (WGS) entry which is preliminary data.</text>
</comment>
<dbReference type="Gene3D" id="3.30.1240.10">
    <property type="match status" value="1"/>
</dbReference>
<name>A0A9D2LSK0_9FIRM</name>
<dbReference type="SFLD" id="SFLDG01140">
    <property type="entry name" value="C2.B:_Phosphomannomutase_and_P"/>
    <property type="match status" value="1"/>
</dbReference>